<dbReference type="Gene3D" id="1.10.510.10">
    <property type="entry name" value="Transferase(Phosphotransferase) domain 1"/>
    <property type="match status" value="1"/>
</dbReference>
<dbReference type="Pfam" id="PF18397">
    <property type="entry name" value="IKBKB_SDD"/>
    <property type="match status" value="1"/>
</dbReference>
<sequence>MGTKTWGNWSKERNLGSGSFGVVTLWKNNVDGQKIAIKLFTDEIEGSGVRVKSKNVERWAKEVQIMKHLSHPNIVKIVPIPEDLMALATKLPILCMEYCAEGDLRKVLNKPENCSGLREADVRTLMKHMKDAVEFLHKEKIMHRDIKPENIVLQSNNGEITYKLIDLGYGKELEQSKNYKSIVGTLQYVAPEISSHEYTYSVDYWSLGIVCHEVITGIRPFLPNMTPFSWFPIVKKKTFEDICVYQNADGSIEFSKELARENHLSWFLRDEVEEWLRVALEWDGRKRGRAYNNDLIIFTVLDHILEKKIVTVFSIVLFEQLSYEVDNSTAISTLMGWIERDSKHFINDQLLLLPTGEELTPESFAIKCWDETNEVAMVYVFSKSGFLLPIPEPVIPKLVTQLLEEPKRLMPYHIIKRMWANSIFFIQRQIYLCETLAEAYAVKLLSILNRIDELSAMDRKIDNEIQLCSGKLKLHNASIDYNEKYFNKMLHQKEISDKKLEDWKQESTEFRDTLWKISERWKMISYYLNELRLRFDKTQSFCDESPKKVEQLKKLLNGSYVLFGNLQKMPKELRNSESNSAEMSAIVSKCLILREEITSIKDYSADLEVIKECESRVSELKPEFCSLEQELNMLSREVVKAHLFQFKDIWLLFDEYVSVKPMVEVKTVPVAQVTQISPTSSETSINNFLAMNNFPSGKAPEGQIDWAKNSSPVNLVIEKPRLDPSVKEYSLDANPEGSVNLDVKNILNNNLSFSYSTEV</sequence>
<dbReference type="KEGG" id="clec:106666374"/>
<evidence type="ECO:0000256" key="9">
    <source>
        <dbReference type="ARBA" id="ARBA00022777"/>
    </source>
</evidence>
<dbReference type="Gene3D" id="3.10.20.90">
    <property type="entry name" value="Phosphatidylinositol 3-kinase Catalytic Subunit, Chain A, domain 1"/>
    <property type="match status" value="1"/>
</dbReference>
<name>A0A8I6RMG0_CIMLE</name>
<dbReference type="GO" id="GO:0008384">
    <property type="term" value="F:IkappaB kinase activity"/>
    <property type="evidence" value="ECO:0007669"/>
    <property type="project" value="UniProtKB-EC"/>
</dbReference>
<organism evidence="14 15">
    <name type="scientific">Cimex lectularius</name>
    <name type="common">Bed bug</name>
    <name type="synonym">Acanthia lectularia</name>
    <dbReference type="NCBI Taxonomy" id="79782"/>
    <lineage>
        <taxon>Eukaryota</taxon>
        <taxon>Metazoa</taxon>
        <taxon>Ecdysozoa</taxon>
        <taxon>Arthropoda</taxon>
        <taxon>Hexapoda</taxon>
        <taxon>Insecta</taxon>
        <taxon>Pterygota</taxon>
        <taxon>Neoptera</taxon>
        <taxon>Paraneoptera</taxon>
        <taxon>Hemiptera</taxon>
        <taxon>Heteroptera</taxon>
        <taxon>Panheteroptera</taxon>
        <taxon>Cimicomorpha</taxon>
        <taxon>Cimicidae</taxon>
        <taxon>Cimex</taxon>
    </lineage>
</organism>
<dbReference type="PANTHER" id="PTHR22969">
    <property type="entry name" value="IKB KINASE"/>
    <property type="match status" value="1"/>
</dbReference>
<dbReference type="Pfam" id="PF00069">
    <property type="entry name" value="Pkinase"/>
    <property type="match status" value="1"/>
</dbReference>
<dbReference type="InterPro" id="IPR011009">
    <property type="entry name" value="Kinase-like_dom_sf"/>
</dbReference>
<evidence type="ECO:0000259" key="13">
    <source>
        <dbReference type="PROSITE" id="PS50011"/>
    </source>
</evidence>
<proteinExistence type="predicted"/>
<reference evidence="14" key="1">
    <citation type="submission" date="2022-01" db="UniProtKB">
        <authorList>
            <consortium name="EnsemblMetazoa"/>
        </authorList>
    </citation>
    <scope>IDENTIFICATION</scope>
</reference>
<keyword evidence="10" id="KW-0067">ATP-binding</keyword>
<keyword evidence="15" id="KW-1185">Reference proteome</keyword>
<dbReference type="PANTHER" id="PTHR22969:SF17">
    <property type="entry name" value="INHIBITOR OF NUCLEAR FACTOR KAPPA-B KINASE SUBUNIT BETA"/>
    <property type="match status" value="1"/>
</dbReference>
<dbReference type="InterPro" id="IPR051180">
    <property type="entry name" value="IKK"/>
</dbReference>
<keyword evidence="7" id="KW-0808">Transferase</keyword>
<comment type="catalytic activity">
    <reaction evidence="12">
        <text>L-seryl-[I-kappa-B protein] + ATP = O-phospho-L-seryl-[I-kappa-B protein] + ADP + H(+)</text>
        <dbReference type="Rhea" id="RHEA:19073"/>
        <dbReference type="Rhea" id="RHEA-COMP:13698"/>
        <dbReference type="Rhea" id="RHEA-COMP:13699"/>
        <dbReference type="ChEBI" id="CHEBI:15378"/>
        <dbReference type="ChEBI" id="CHEBI:29999"/>
        <dbReference type="ChEBI" id="CHEBI:30616"/>
        <dbReference type="ChEBI" id="CHEBI:83421"/>
        <dbReference type="ChEBI" id="CHEBI:456216"/>
        <dbReference type="EC" id="2.7.11.10"/>
    </reaction>
</comment>
<feature type="domain" description="Protein kinase" evidence="13">
    <location>
        <begin position="9"/>
        <end position="306"/>
    </location>
</feature>
<dbReference type="InterPro" id="IPR046375">
    <property type="entry name" value="IKBKB_SDD_sf"/>
</dbReference>
<dbReference type="GeneID" id="106666374"/>
<dbReference type="Gene3D" id="1.20.1270.250">
    <property type="match status" value="1"/>
</dbReference>
<keyword evidence="8" id="KW-0547">Nucleotide-binding</keyword>
<keyword evidence="4" id="KW-0963">Cytoplasm</keyword>
<evidence type="ECO:0000256" key="4">
    <source>
        <dbReference type="ARBA" id="ARBA00022490"/>
    </source>
</evidence>
<evidence type="ECO:0000256" key="10">
    <source>
        <dbReference type="ARBA" id="ARBA00022840"/>
    </source>
</evidence>
<dbReference type="InterPro" id="IPR041185">
    <property type="entry name" value="IKBKB_SDD"/>
</dbReference>
<evidence type="ECO:0000256" key="3">
    <source>
        <dbReference type="ARBA" id="ARBA00012442"/>
    </source>
</evidence>
<dbReference type="GO" id="GO:0033209">
    <property type="term" value="P:tumor necrosis factor-mediated signaling pathway"/>
    <property type="evidence" value="ECO:0007669"/>
    <property type="project" value="TreeGrafter"/>
</dbReference>
<dbReference type="PROSITE" id="PS50011">
    <property type="entry name" value="PROTEIN_KINASE_DOM"/>
    <property type="match status" value="1"/>
</dbReference>
<comment type="subcellular location">
    <subcellularLocation>
        <location evidence="2">Cytoplasm</location>
    </subcellularLocation>
    <subcellularLocation>
        <location evidence="1">Nucleus</location>
    </subcellularLocation>
</comment>
<evidence type="ECO:0000256" key="7">
    <source>
        <dbReference type="ARBA" id="ARBA00022679"/>
    </source>
</evidence>
<dbReference type="PROSITE" id="PS00108">
    <property type="entry name" value="PROTEIN_KINASE_ST"/>
    <property type="match status" value="1"/>
</dbReference>
<evidence type="ECO:0000256" key="1">
    <source>
        <dbReference type="ARBA" id="ARBA00004123"/>
    </source>
</evidence>
<dbReference type="RefSeq" id="XP_014249024.1">
    <property type="nucleotide sequence ID" value="XM_014393538.2"/>
</dbReference>
<accession>A0A8I6RMG0</accession>
<dbReference type="SMART" id="SM00220">
    <property type="entry name" value="S_TKc"/>
    <property type="match status" value="1"/>
</dbReference>
<evidence type="ECO:0000256" key="6">
    <source>
        <dbReference type="ARBA" id="ARBA00022553"/>
    </source>
</evidence>
<evidence type="ECO:0000256" key="8">
    <source>
        <dbReference type="ARBA" id="ARBA00022741"/>
    </source>
</evidence>
<dbReference type="GO" id="GO:0005634">
    <property type="term" value="C:nucleus"/>
    <property type="evidence" value="ECO:0007669"/>
    <property type="project" value="UniProtKB-SubCell"/>
</dbReference>
<keyword evidence="6" id="KW-0597">Phosphoprotein</keyword>
<dbReference type="EC" id="2.7.11.10" evidence="3"/>
<evidence type="ECO:0000256" key="2">
    <source>
        <dbReference type="ARBA" id="ARBA00004496"/>
    </source>
</evidence>
<dbReference type="InterPro" id="IPR008271">
    <property type="entry name" value="Ser/Thr_kinase_AS"/>
</dbReference>
<dbReference type="InterPro" id="IPR000719">
    <property type="entry name" value="Prot_kinase_dom"/>
</dbReference>
<dbReference type="GO" id="GO:0045944">
    <property type="term" value="P:positive regulation of transcription by RNA polymerase II"/>
    <property type="evidence" value="ECO:0007669"/>
    <property type="project" value="TreeGrafter"/>
</dbReference>
<dbReference type="GO" id="GO:0008385">
    <property type="term" value="C:IkappaB kinase complex"/>
    <property type="evidence" value="ECO:0007669"/>
    <property type="project" value="TreeGrafter"/>
</dbReference>
<evidence type="ECO:0000313" key="14">
    <source>
        <dbReference type="EnsemblMetazoa" id="XP_014249024.1"/>
    </source>
</evidence>
<evidence type="ECO:0000256" key="12">
    <source>
        <dbReference type="ARBA" id="ARBA00048789"/>
    </source>
</evidence>
<protein>
    <recommendedName>
        <fullName evidence="3">IkappaB kinase</fullName>
        <ecNumber evidence="3">2.7.11.10</ecNumber>
    </recommendedName>
</protein>
<dbReference type="EnsemblMetazoa" id="XM_014393538.2">
    <property type="protein sequence ID" value="XP_014249024.1"/>
    <property type="gene ID" value="LOC106666374"/>
</dbReference>
<dbReference type="SUPFAM" id="SSF56112">
    <property type="entry name" value="Protein kinase-like (PK-like)"/>
    <property type="match status" value="1"/>
</dbReference>
<keyword evidence="5" id="KW-0723">Serine/threonine-protein kinase</keyword>
<evidence type="ECO:0000313" key="15">
    <source>
        <dbReference type="Proteomes" id="UP000494040"/>
    </source>
</evidence>
<keyword evidence="9" id="KW-0418">Kinase</keyword>
<dbReference type="AlphaFoldDB" id="A0A8I6RMG0"/>
<dbReference type="GO" id="GO:0005524">
    <property type="term" value="F:ATP binding"/>
    <property type="evidence" value="ECO:0007669"/>
    <property type="project" value="UniProtKB-KW"/>
</dbReference>
<evidence type="ECO:0000256" key="5">
    <source>
        <dbReference type="ARBA" id="ARBA00022527"/>
    </source>
</evidence>
<dbReference type="Proteomes" id="UP000494040">
    <property type="component" value="Unassembled WGS sequence"/>
</dbReference>
<evidence type="ECO:0000256" key="11">
    <source>
        <dbReference type="ARBA" id="ARBA00023242"/>
    </source>
</evidence>
<keyword evidence="11" id="KW-0539">Nucleus</keyword>
<dbReference type="OMA" id="MEHSVMD"/>
<dbReference type="OrthoDB" id="267381at2759"/>